<proteinExistence type="predicted"/>
<feature type="compositionally biased region" description="Polar residues" evidence="1">
    <location>
        <begin position="16"/>
        <end position="25"/>
    </location>
</feature>
<evidence type="ECO:0008006" key="3">
    <source>
        <dbReference type="Google" id="ProtNLM"/>
    </source>
</evidence>
<name>K1PFP3_MAGGI</name>
<dbReference type="HOGENOM" id="CLU_1230963_0_0_1"/>
<dbReference type="AlphaFoldDB" id="K1PFP3"/>
<evidence type="ECO:0000256" key="1">
    <source>
        <dbReference type="SAM" id="MobiDB-lite"/>
    </source>
</evidence>
<gene>
    <name evidence="2" type="ORF">CGI_10000400</name>
</gene>
<reference evidence="2" key="1">
    <citation type="journal article" date="2012" name="Nature">
        <title>The oyster genome reveals stress adaptation and complexity of shell formation.</title>
        <authorList>
            <person name="Zhang G."/>
            <person name="Fang X."/>
            <person name="Guo X."/>
            <person name="Li L."/>
            <person name="Luo R."/>
            <person name="Xu F."/>
            <person name="Yang P."/>
            <person name="Zhang L."/>
            <person name="Wang X."/>
            <person name="Qi H."/>
            <person name="Xiong Z."/>
            <person name="Que H."/>
            <person name="Xie Y."/>
            <person name="Holland P.W."/>
            <person name="Paps J."/>
            <person name="Zhu Y."/>
            <person name="Wu F."/>
            <person name="Chen Y."/>
            <person name="Wang J."/>
            <person name="Peng C."/>
            <person name="Meng J."/>
            <person name="Yang L."/>
            <person name="Liu J."/>
            <person name="Wen B."/>
            <person name="Zhang N."/>
            <person name="Huang Z."/>
            <person name="Zhu Q."/>
            <person name="Feng Y."/>
            <person name="Mount A."/>
            <person name="Hedgecock D."/>
            <person name="Xu Z."/>
            <person name="Liu Y."/>
            <person name="Domazet-Loso T."/>
            <person name="Du Y."/>
            <person name="Sun X."/>
            <person name="Zhang S."/>
            <person name="Liu B."/>
            <person name="Cheng P."/>
            <person name="Jiang X."/>
            <person name="Li J."/>
            <person name="Fan D."/>
            <person name="Wang W."/>
            <person name="Fu W."/>
            <person name="Wang T."/>
            <person name="Wang B."/>
            <person name="Zhang J."/>
            <person name="Peng Z."/>
            <person name="Li Y."/>
            <person name="Li N."/>
            <person name="Wang J."/>
            <person name="Chen M."/>
            <person name="He Y."/>
            <person name="Tan F."/>
            <person name="Song X."/>
            <person name="Zheng Q."/>
            <person name="Huang R."/>
            <person name="Yang H."/>
            <person name="Du X."/>
            <person name="Chen L."/>
            <person name="Yang M."/>
            <person name="Gaffney P.M."/>
            <person name="Wang S."/>
            <person name="Luo L."/>
            <person name="She Z."/>
            <person name="Ming Y."/>
            <person name="Huang W."/>
            <person name="Zhang S."/>
            <person name="Huang B."/>
            <person name="Zhang Y."/>
            <person name="Qu T."/>
            <person name="Ni P."/>
            <person name="Miao G."/>
            <person name="Wang J."/>
            <person name="Wang Q."/>
            <person name="Steinberg C.E."/>
            <person name="Wang H."/>
            <person name="Li N."/>
            <person name="Qian L."/>
            <person name="Zhang G."/>
            <person name="Li Y."/>
            <person name="Yang H."/>
            <person name="Liu X."/>
            <person name="Wang J."/>
            <person name="Yin Y."/>
            <person name="Wang J."/>
        </authorList>
    </citation>
    <scope>NUCLEOTIDE SEQUENCE [LARGE SCALE GENOMIC DNA]</scope>
    <source>
        <strain evidence="2">05x7-T-G4-1.051#20</strain>
    </source>
</reference>
<protein>
    <recommendedName>
        <fullName evidence="3">C2H2-type domain-containing protein</fullName>
    </recommendedName>
</protein>
<feature type="region of interest" description="Disordered" evidence="1">
    <location>
        <begin position="61"/>
        <end position="80"/>
    </location>
</feature>
<feature type="compositionally biased region" description="Acidic residues" evidence="1">
    <location>
        <begin position="65"/>
        <end position="80"/>
    </location>
</feature>
<sequence length="225" mass="26276">MAYQQRPGTQEYYYPPSSNSWATPLDTRNVQTREIDEKYPSCSECGTLFASTYDLQRHTKNGCPMEEEEDDAKSEVSEEDDDSGFTLLVNQVLEENQSQFDRKLDQLMDENSKLTRHEAREEVRDMMLPKDRALLFRKYKRILMITSNLIKSKLHRAIREEIIAVMENTDIDVETAISRVLNKHKQDFDELLEIEDITDDEESDEESGEDKESDEESGDEEQLED</sequence>
<dbReference type="InParanoid" id="K1PFP3"/>
<organism evidence="2">
    <name type="scientific">Magallana gigas</name>
    <name type="common">Pacific oyster</name>
    <name type="synonym">Crassostrea gigas</name>
    <dbReference type="NCBI Taxonomy" id="29159"/>
    <lineage>
        <taxon>Eukaryota</taxon>
        <taxon>Metazoa</taxon>
        <taxon>Spiralia</taxon>
        <taxon>Lophotrochozoa</taxon>
        <taxon>Mollusca</taxon>
        <taxon>Bivalvia</taxon>
        <taxon>Autobranchia</taxon>
        <taxon>Pteriomorphia</taxon>
        <taxon>Ostreida</taxon>
        <taxon>Ostreoidea</taxon>
        <taxon>Ostreidae</taxon>
        <taxon>Magallana</taxon>
    </lineage>
</organism>
<feature type="region of interest" description="Disordered" evidence="1">
    <location>
        <begin position="192"/>
        <end position="225"/>
    </location>
</feature>
<dbReference type="EMBL" id="JH822333">
    <property type="protein sequence ID" value="EKC17654.1"/>
    <property type="molecule type" value="Genomic_DNA"/>
</dbReference>
<evidence type="ECO:0000313" key="2">
    <source>
        <dbReference type="EMBL" id="EKC17654.1"/>
    </source>
</evidence>
<accession>K1PFP3</accession>
<feature type="region of interest" description="Disordered" evidence="1">
    <location>
        <begin position="1"/>
        <end position="25"/>
    </location>
</feature>